<feature type="non-terminal residue" evidence="1">
    <location>
        <position position="1"/>
    </location>
</feature>
<dbReference type="EMBL" id="MU129113">
    <property type="protein sequence ID" value="KAF9506371.1"/>
    <property type="molecule type" value="Genomic_DNA"/>
</dbReference>
<sequence>FLPPYSPDYSPIEPAFSTIKGSVQRDGDLMREDMSIDDDYDANVAVITCLHQHVFKVTQEQAWGWFHHCSY</sequence>
<comment type="caution">
    <text evidence="1">The sequence shown here is derived from an EMBL/GenBank/DDBJ whole genome shotgun (WGS) entry which is preliminary data.</text>
</comment>
<dbReference type="GO" id="GO:0003676">
    <property type="term" value="F:nucleic acid binding"/>
    <property type="evidence" value="ECO:0007669"/>
    <property type="project" value="InterPro"/>
</dbReference>
<dbReference type="Gene3D" id="3.30.420.10">
    <property type="entry name" value="Ribonuclease H-like superfamily/Ribonuclease H"/>
    <property type="match status" value="1"/>
</dbReference>
<dbReference type="OrthoDB" id="2266637at2759"/>
<dbReference type="AlphaFoldDB" id="A0A9P6AK97"/>
<dbReference type="Proteomes" id="UP000886523">
    <property type="component" value="Unassembled WGS sequence"/>
</dbReference>
<evidence type="ECO:0000313" key="1">
    <source>
        <dbReference type="EMBL" id="KAF9506371.1"/>
    </source>
</evidence>
<evidence type="ECO:0000313" key="2">
    <source>
        <dbReference type="Proteomes" id="UP000886523"/>
    </source>
</evidence>
<gene>
    <name evidence="1" type="ORF">BS47DRAFT_1281744</name>
</gene>
<accession>A0A9P6AK97</accession>
<keyword evidence="2" id="KW-1185">Reference proteome</keyword>
<name>A0A9P6AK97_9AGAM</name>
<organism evidence="1 2">
    <name type="scientific">Hydnum rufescens UP504</name>
    <dbReference type="NCBI Taxonomy" id="1448309"/>
    <lineage>
        <taxon>Eukaryota</taxon>
        <taxon>Fungi</taxon>
        <taxon>Dikarya</taxon>
        <taxon>Basidiomycota</taxon>
        <taxon>Agaricomycotina</taxon>
        <taxon>Agaricomycetes</taxon>
        <taxon>Cantharellales</taxon>
        <taxon>Hydnaceae</taxon>
        <taxon>Hydnum</taxon>
    </lineage>
</organism>
<dbReference type="InterPro" id="IPR036397">
    <property type="entry name" value="RNaseH_sf"/>
</dbReference>
<evidence type="ECO:0008006" key="3">
    <source>
        <dbReference type="Google" id="ProtNLM"/>
    </source>
</evidence>
<proteinExistence type="predicted"/>
<protein>
    <recommendedName>
        <fullName evidence="3">Tc1-like transposase DDE domain-containing protein</fullName>
    </recommendedName>
</protein>
<feature type="non-terminal residue" evidence="1">
    <location>
        <position position="71"/>
    </location>
</feature>
<reference evidence="1" key="1">
    <citation type="journal article" date="2020" name="Nat. Commun.">
        <title>Large-scale genome sequencing of mycorrhizal fungi provides insights into the early evolution of symbiotic traits.</title>
        <authorList>
            <person name="Miyauchi S."/>
            <person name="Kiss E."/>
            <person name="Kuo A."/>
            <person name="Drula E."/>
            <person name="Kohler A."/>
            <person name="Sanchez-Garcia M."/>
            <person name="Morin E."/>
            <person name="Andreopoulos B."/>
            <person name="Barry K.W."/>
            <person name="Bonito G."/>
            <person name="Buee M."/>
            <person name="Carver A."/>
            <person name="Chen C."/>
            <person name="Cichocki N."/>
            <person name="Clum A."/>
            <person name="Culley D."/>
            <person name="Crous P.W."/>
            <person name="Fauchery L."/>
            <person name="Girlanda M."/>
            <person name="Hayes R.D."/>
            <person name="Keri Z."/>
            <person name="LaButti K."/>
            <person name="Lipzen A."/>
            <person name="Lombard V."/>
            <person name="Magnuson J."/>
            <person name="Maillard F."/>
            <person name="Murat C."/>
            <person name="Nolan M."/>
            <person name="Ohm R.A."/>
            <person name="Pangilinan J."/>
            <person name="Pereira M.F."/>
            <person name="Perotto S."/>
            <person name="Peter M."/>
            <person name="Pfister S."/>
            <person name="Riley R."/>
            <person name="Sitrit Y."/>
            <person name="Stielow J.B."/>
            <person name="Szollosi G."/>
            <person name="Zifcakova L."/>
            <person name="Stursova M."/>
            <person name="Spatafora J.W."/>
            <person name="Tedersoo L."/>
            <person name="Vaario L.M."/>
            <person name="Yamada A."/>
            <person name="Yan M."/>
            <person name="Wang P."/>
            <person name="Xu J."/>
            <person name="Bruns T."/>
            <person name="Baldrian P."/>
            <person name="Vilgalys R."/>
            <person name="Dunand C."/>
            <person name="Henrissat B."/>
            <person name="Grigoriev I.V."/>
            <person name="Hibbett D."/>
            <person name="Nagy L.G."/>
            <person name="Martin F.M."/>
        </authorList>
    </citation>
    <scope>NUCLEOTIDE SEQUENCE</scope>
    <source>
        <strain evidence="1">UP504</strain>
    </source>
</reference>